<dbReference type="PANTHER" id="PTHR16487">
    <property type="entry name" value="PPP4R2-RELATED PROTEIN"/>
    <property type="match status" value="1"/>
</dbReference>
<dbReference type="AlphaFoldDB" id="A0A4Y7MYJ9"/>
<feature type="compositionally biased region" description="Low complexity" evidence="2">
    <location>
        <begin position="187"/>
        <end position="201"/>
    </location>
</feature>
<dbReference type="PANTHER" id="PTHR16487:SF0">
    <property type="entry name" value="PROTEIN PHOSPHATASE 4 REGULATORY SUBUNIT 2-RELATED"/>
    <property type="match status" value="1"/>
</dbReference>
<dbReference type="GO" id="GO:0005737">
    <property type="term" value="C:cytoplasm"/>
    <property type="evidence" value="ECO:0007669"/>
    <property type="project" value="TreeGrafter"/>
</dbReference>
<dbReference type="InterPro" id="IPR015267">
    <property type="entry name" value="PPP4R2"/>
</dbReference>
<feature type="compositionally biased region" description="Basic and acidic residues" evidence="2">
    <location>
        <begin position="294"/>
        <end position="304"/>
    </location>
</feature>
<sequence>MSLLFDSLLIKESILDELNDYDKQKTPEIPKNLEEYINHLAKTGETLFPWLKIRGVLRHKLELVIANFKEVCPTENLPPCPNVEPFNFEIVKDKILQQFDSFTCAPFTIQRLCELLCAPRKHYKRTDKFMRGIEKNLLVVTTVDPEQRKRSESVSSSQTLVNGVVDINVGSSRPLATFAAKNDSRPVSAASDTASVSDADSGISDTEDEDKPARKEPVLIKASGTAEPQDQGEAKETTNGAVDQEEAKPLPTTTTTETVSPALVESPVTPAVVTSEETPTVQMPEDATGPYTSETEKTVVKEDEASATPSEEDSAKSIDVESVASEEKPVDMIEEEESASPKLVTKEETTADERIVEVQPQESEMTIAPEVSQPPPAAALSETLETPVSDKKRPLEKAVDGDEEDDSEHSPDAKQPRFFSPDKQVIEDNPVPAQTTDTQVAEEEQNAVTPSLETVEKPAETDPLVPATESH</sequence>
<feature type="compositionally biased region" description="Basic and acidic residues" evidence="2">
    <location>
        <begin position="388"/>
        <end position="400"/>
    </location>
</feature>
<organism evidence="3">
    <name type="scientific">Daphnia pulicaria</name>
    <dbReference type="NCBI Taxonomy" id="35523"/>
    <lineage>
        <taxon>Eukaryota</taxon>
        <taxon>Metazoa</taxon>
        <taxon>Ecdysozoa</taxon>
        <taxon>Arthropoda</taxon>
        <taxon>Crustacea</taxon>
        <taxon>Branchiopoda</taxon>
        <taxon>Diplostraca</taxon>
        <taxon>Cladocera</taxon>
        <taxon>Anomopoda</taxon>
        <taxon>Daphniidae</taxon>
        <taxon>Daphnia</taxon>
    </lineage>
</organism>
<feature type="compositionally biased region" description="Basic and acidic residues" evidence="2">
    <location>
        <begin position="313"/>
        <end position="331"/>
    </location>
</feature>
<dbReference type="GO" id="GO:0005634">
    <property type="term" value="C:nucleus"/>
    <property type="evidence" value="ECO:0007669"/>
    <property type="project" value="TreeGrafter"/>
</dbReference>
<comment type="similarity">
    <text evidence="1">Belongs to the PPP4R2 family.</text>
</comment>
<proteinExistence type="evidence at transcript level"/>
<reference evidence="3" key="1">
    <citation type="submission" date="2018-08" db="EMBL/GenBank/DDBJ databases">
        <authorList>
            <person name="Cornetti L."/>
        </authorList>
    </citation>
    <scope>NUCLEOTIDE SEQUENCE</scope>
    <source>
        <strain evidence="3">CZ-RIM1-1</strain>
    </source>
</reference>
<dbReference type="Pfam" id="PF09184">
    <property type="entry name" value="PPP4R2"/>
    <property type="match status" value="1"/>
</dbReference>
<dbReference type="GO" id="GO:0030289">
    <property type="term" value="C:protein phosphatase 4 complex"/>
    <property type="evidence" value="ECO:0007669"/>
    <property type="project" value="InterPro"/>
</dbReference>
<protein>
    <submittedName>
        <fullName evidence="3">EOG090X0BWU</fullName>
    </submittedName>
</protein>
<feature type="compositionally biased region" description="Basic and acidic residues" evidence="2">
    <location>
        <begin position="344"/>
        <end position="356"/>
    </location>
</feature>
<dbReference type="EMBL" id="LR016097">
    <property type="protein sequence ID" value="SVE85716.1"/>
    <property type="molecule type" value="mRNA"/>
</dbReference>
<evidence type="ECO:0000313" key="3">
    <source>
        <dbReference type="EMBL" id="SVE85716.1"/>
    </source>
</evidence>
<feature type="region of interest" description="Disordered" evidence="2">
    <location>
        <begin position="181"/>
        <end position="471"/>
    </location>
</feature>
<accession>A0A4Y7MYJ9</accession>
<evidence type="ECO:0000256" key="1">
    <source>
        <dbReference type="ARBA" id="ARBA00009207"/>
    </source>
</evidence>
<dbReference type="GO" id="GO:0019888">
    <property type="term" value="F:protein phosphatase regulator activity"/>
    <property type="evidence" value="ECO:0007669"/>
    <property type="project" value="InterPro"/>
</dbReference>
<evidence type="ECO:0000256" key="2">
    <source>
        <dbReference type="SAM" id="MobiDB-lite"/>
    </source>
</evidence>
<name>A0A4Y7MYJ9_9CRUS</name>
<gene>
    <name evidence="3" type="primary">EOG090X0BWU</name>
</gene>